<dbReference type="OrthoDB" id="2975026at2759"/>
<evidence type="ECO:0000313" key="3">
    <source>
        <dbReference type="Proteomes" id="UP000307440"/>
    </source>
</evidence>
<evidence type="ECO:0000256" key="1">
    <source>
        <dbReference type="SAM" id="Phobius"/>
    </source>
</evidence>
<dbReference type="PANTHER" id="PTHR37577:SF1">
    <property type="entry name" value="INTEGRAL MEMBRANE PROTEIN"/>
    <property type="match status" value="1"/>
</dbReference>
<keyword evidence="3" id="KW-1185">Reference proteome</keyword>
<dbReference type="AlphaFoldDB" id="A0A5C3KC77"/>
<proteinExistence type="predicted"/>
<protein>
    <submittedName>
        <fullName evidence="2">Uncharacterized protein</fullName>
    </submittedName>
</protein>
<sequence length="254" mass="29052">MIFSLCDTQLITTLAIMISGWIQIPQGLSVYHFTTISALCWIGSNTQLLAFFSVHHWASQIKSDSDSRSQNQNRCDLPDIRPYLSRPSKYLRALLLFCQFGMLIVVATLQSHRDWFGMFNCPMECVIRDLRPGGSPLRWSITLQVIRWLQRVFSSMIFDMVFSTVSYLLGILLLVSTRYTANRLHEREGCEELREEATWGFGQLVPMFLLLAPTLATMDAYAKITMGNNAHSQCPVATRTTKRQMPPMYHSRGL</sequence>
<organism evidence="2 3">
    <name type="scientific">Coprinopsis marcescibilis</name>
    <name type="common">Agaric fungus</name>
    <name type="synonym">Psathyrella marcescibilis</name>
    <dbReference type="NCBI Taxonomy" id="230819"/>
    <lineage>
        <taxon>Eukaryota</taxon>
        <taxon>Fungi</taxon>
        <taxon>Dikarya</taxon>
        <taxon>Basidiomycota</taxon>
        <taxon>Agaricomycotina</taxon>
        <taxon>Agaricomycetes</taxon>
        <taxon>Agaricomycetidae</taxon>
        <taxon>Agaricales</taxon>
        <taxon>Agaricineae</taxon>
        <taxon>Psathyrellaceae</taxon>
        <taxon>Coprinopsis</taxon>
    </lineage>
</organism>
<dbReference type="EMBL" id="ML210508">
    <property type="protein sequence ID" value="TFK17452.1"/>
    <property type="molecule type" value="Genomic_DNA"/>
</dbReference>
<keyword evidence="1" id="KW-1133">Transmembrane helix</keyword>
<keyword evidence="1" id="KW-0472">Membrane</keyword>
<reference evidence="2 3" key="1">
    <citation type="journal article" date="2019" name="Nat. Ecol. Evol.">
        <title>Megaphylogeny resolves global patterns of mushroom evolution.</title>
        <authorList>
            <person name="Varga T."/>
            <person name="Krizsan K."/>
            <person name="Foldi C."/>
            <person name="Dima B."/>
            <person name="Sanchez-Garcia M."/>
            <person name="Sanchez-Ramirez S."/>
            <person name="Szollosi G.J."/>
            <person name="Szarkandi J.G."/>
            <person name="Papp V."/>
            <person name="Albert L."/>
            <person name="Andreopoulos W."/>
            <person name="Angelini C."/>
            <person name="Antonin V."/>
            <person name="Barry K.W."/>
            <person name="Bougher N.L."/>
            <person name="Buchanan P."/>
            <person name="Buyck B."/>
            <person name="Bense V."/>
            <person name="Catcheside P."/>
            <person name="Chovatia M."/>
            <person name="Cooper J."/>
            <person name="Damon W."/>
            <person name="Desjardin D."/>
            <person name="Finy P."/>
            <person name="Geml J."/>
            <person name="Haridas S."/>
            <person name="Hughes K."/>
            <person name="Justo A."/>
            <person name="Karasinski D."/>
            <person name="Kautmanova I."/>
            <person name="Kiss B."/>
            <person name="Kocsube S."/>
            <person name="Kotiranta H."/>
            <person name="LaButti K.M."/>
            <person name="Lechner B.E."/>
            <person name="Liimatainen K."/>
            <person name="Lipzen A."/>
            <person name="Lukacs Z."/>
            <person name="Mihaltcheva S."/>
            <person name="Morgado L.N."/>
            <person name="Niskanen T."/>
            <person name="Noordeloos M.E."/>
            <person name="Ohm R.A."/>
            <person name="Ortiz-Santana B."/>
            <person name="Ovrebo C."/>
            <person name="Racz N."/>
            <person name="Riley R."/>
            <person name="Savchenko A."/>
            <person name="Shiryaev A."/>
            <person name="Soop K."/>
            <person name="Spirin V."/>
            <person name="Szebenyi C."/>
            <person name="Tomsovsky M."/>
            <person name="Tulloss R.E."/>
            <person name="Uehling J."/>
            <person name="Grigoriev I.V."/>
            <person name="Vagvolgyi C."/>
            <person name="Papp T."/>
            <person name="Martin F.M."/>
            <person name="Miettinen O."/>
            <person name="Hibbett D.S."/>
            <person name="Nagy L.G."/>
        </authorList>
    </citation>
    <scope>NUCLEOTIDE SEQUENCE [LARGE SCALE GENOMIC DNA]</scope>
    <source>
        <strain evidence="2 3">CBS 121175</strain>
    </source>
</reference>
<accession>A0A5C3KC77</accession>
<keyword evidence="1" id="KW-0812">Transmembrane</keyword>
<dbReference type="InterPro" id="IPR053018">
    <property type="entry name" value="Elsinochrome_Biosynth-Asso"/>
</dbReference>
<name>A0A5C3KC77_COPMA</name>
<gene>
    <name evidence="2" type="ORF">FA15DRAFT_327137</name>
</gene>
<evidence type="ECO:0000313" key="2">
    <source>
        <dbReference type="EMBL" id="TFK17452.1"/>
    </source>
</evidence>
<dbReference type="STRING" id="230819.A0A5C3KC77"/>
<dbReference type="Proteomes" id="UP000307440">
    <property type="component" value="Unassembled WGS sequence"/>
</dbReference>
<dbReference type="PANTHER" id="PTHR37577">
    <property type="entry name" value="INTEGRAL MEMBRANE PROTEIN"/>
    <property type="match status" value="1"/>
</dbReference>
<feature type="transmembrane region" description="Helical" evidence="1">
    <location>
        <begin position="152"/>
        <end position="175"/>
    </location>
</feature>
<feature type="transmembrane region" description="Helical" evidence="1">
    <location>
        <begin position="90"/>
        <end position="109"/>
    </location>
</feature>